<evidence type="ECO:0000313" key="10">
    <source>
        <dbReference type="RefSeq" id="XP_052738488.1"/>
    </source>
</evidence>
<organism evidence="9 10">
    <name type="scientific">Bicyclus anynana</name>
    <name type="common">Squinting bush brown butterfly</name>
    <dbReference type="NCBI Taxonomy" id="110368"/>
    <lineage>
        <taxon>Eukaryota</taxon>
        <taxon>Metazoa</taxon>
        <taxon>Ecdysozoa</taxon>
        <taxon>Arthropoda</taxon>
        <taxon>Hexapoda</taxon>
        <taxon>Insecta</taxon>
        <taxon>Pterygota</taxon>
        <taxon>Neoptera</taxon>
        <taxon>Endopterygota</taxon>
        <taxon>Lepidoptera</taxon>
        <taxon>Glossata</taxon>
        <taxon>Ditrysia</taxon>
        <taxon>Papilionoidea</taxon>
        <taxon>Nymphalidae</taxon>
        <taxon>Satyrinae</taxon>
        <taxon>Satyrini</taxon>
        <taxon>Mycalesina</taxon>
        <taxon>Bicyclus</taxon>
    </lineage>
</organism>
<evidence type="ECO:0000256" key="6">
    <source>
        <dbReference type="PROSITE-ProRule" id="PRU00309"/>
    </source>
</evidence>
<keyword evidence="9" id="KW-1185">Reference proteome</keyword>
<dbReference type="Gene3D" id="6.20.210.20">
    <property type="entry name" value="THAP domain"/>
    <property type="match status" value="1"/>
</dbReference>
<evidence type="ECO:0000256" key="3">
    <source>
        <dbReference type="ARBA" id="ARBA00022771"/>
    </source>
</evidence>
<dbReference type="InterPro" id="IPR038441">
    <property type="entry name" value="THAP_Znf_sf"/>
</dbReference>
<dbReference type="PROSITE" id="PS50950">
    <property type="entry name" value="ZF_THAP"/>
    <property type="match status" value="1"/>
</dbReference>
<keyword evidence="5 6" id="KW-0238">DNA-binding</keyword>
<proteinExistence type="predicted"/>
<evidence type="ECO:0000313" key="9">
    <source>
        <dbReference type="Proteomes" id="UP001652582"/>
    </source>
</evidence>
<keyword evidence="7" id="KW-0812">Transmembrane</keyword>
<dbReference type="InterPro" id="IPR027806">
    <property type="entry name" value="HARBI1_dom"/>
</dbReference>
<protein>
    <submittedName>
        <fullName evidence="10">Uncharacterized protein LOC128198242</fullName>
    </submittedName>
</protein>
<sequence>MPKICEVPQCKEIGAHQFPVGVEIRKKWLKAIRRPNFKPENNSRLCRLHFLETDYQNISNYTGTVHLHRYLKKTAVPSVFPWTTKSLSEAAKCREERLLARNSRKSLFQQTDTVQPFKFEVLRHSENSGNLTQEYDISIPNIANEVYIETEVTEESIRETPIQQATVGVQTSAILKIFSTELLLTDDEAVMFYTGLESYSKFQLVLSTLLPMANNLNYRWSKVIRLSVEEQFLILLIKLRRNKPDFELAKMFNVSKTVVSNIIVTWVNFIYDVWSMIDIWPQRDLVDYHMPQIFKNESSKTRVIIDATEVPIAKPSNPISQKATYSAYKNTNTLKFLIGSTPGGLLVYCSDGYGGATSDRQMIERSSLIKICDEGDSIMADRGFNVQDLFASKNITINIPTFLKGCSQLPGVVLKQDQRLASQRVHIERLIGLTKTYKILQTPIISFYVPIASKIFFICMMLCNFREKIVNKNKKA</sequence>
<dbReference type="Pfam" id="PF05485">
    <property type="entry name" value="THAP"/>
    <property type="match status" value="1"/>
</dbReference>
<gene>
    <name evidence="10" type="primary">LOC128198242</name>
</gene>
<dbReference type="RefSeq" id="XP_052738488.1">
    <property type="nucleotide sequence ID" value="XM_052882528.1"/>
</dbReference>
<evidence type="ECO:0000256" key="7">
    <source>
        <dbReference type="SAM" id="Phobius"/>
    </source>
</evidence>
<evidence type="ECO:0000259" key="8">
    <source>
        <dbReference type="PROSITE" id="PS50950"/>
    </source>
</evidence>
<dbReference type="SMART" id="SM00692">
    <property type="entry name" value="DM3"/>
    <property type="match status" value="1"/>
</dbReference>
<keyword evidence="7" id="KW-1133">Transmembrane helix</keyword>
<comment type="cofactor">
    <cofactor evidence="1">
        <name>a divalent metal cation</name>
        <dbReference type="ChEBI" id="CHEBI:60240"/>
    </cofactor>
</comment>
<dbReference type="Proteomes" id="UP001652582">
    <property type="component" value="Chromosome 7"/>
</dbReference>
<dbReference type="InterPro" id="IPR006612">
    <property type="entry name" value="THAP_Znf"/>
</dbReference>
<evidence type="ECO:0000256" key="5">
    <source>
        <dbReference type="ARBA" id="ARBA00023125"/>
    </source>
</evidence>
<dbReference type="GeneID" id="128198242"/>
<accession>A0ABM3LHE0</accession>
<dbReference type="PANTHER" id="PTHR23080">
    <property type="entry name" value="THAP DOMAIN PROTEIN"/>
    <property type="match status" value="1"/>
</dbReference>
<dbReference type="SMART" id="SM00980">
    <property type="entry name" value="THAP"/>
    <property type="match status" value="1"/>
</dbReference>
<dbReference type="SUPFAM" id="SSF57716">
    <property type="entry name" value="Glucocorticoid receptor-like (DNA-binding domain)"/>
    <property type="match status" value="1"/>
</dbReference>
<dbReference type="Pfam" id="PF13613">
    <property type="entry name" value="HTH_Tnp_4"/>
    <property type="match status" value="1"/>
</dbReference>
<feature type="transmembrane region" description="Helical" evidence="7">
    <location>
        <begin position="445"/>
        <end position="465"/>
    </location>
</feature>
<evidence type="ECO:0000256" key="4">
    <source>
        <dbReference type="ARBA" id="ARBA00022833"/>
    </source>
</evidence>
<reference evidence="10" key="1">
    <citation type="submission" date="2025-08" db="UniProtKB">
        <authorList>
            <consortium name="RefSeq"/>
        </authorList>
    </citation>
    <scope>IDENTIFICATION</scope>
</reference>
<keyword evidence="7" id="KW-0472">Membrane</keyword>
<dbReference type="InterPro" id="IPR027805">
    <property type="entry name" value="Transposase_HTH_dom"/>
</dbReference>
<name>A0ABM3LHE0_BICAN</name>
<dbReference type="Pfam" id="PF13359">
    <property type="entry name" value="DDE_Tnp_4"/>
    <property type="match status" value="1"/>
</dbReference>
<keyword evidence="4" id="KW-0862">Zinc</keyword>
<keyword evidence="2" id="KW-0479">Metal-binding</keyword>
<feature type="domain" description="THAP-type" evidence="8">
    <location>
        <begin position="1"/>
        <end position="80"/>
    </location>
</feature>
<keyword evidence="3 6" id="KW-0863">Zinc-finger</keyword>
<evidence type="ECO:0000256" key="2">
    <source>
        <dbReference type="ARBA" id="ARBA00022723"/>
    </source>
</evidence>
<evidence type="ECO:0000256" key="1">
    <source>
        <dbReference type="ARBA" id="ARBA00001968"/>
    </source>
</evidence>